<dbReference type="PROSITE" id="PS50914">
    <property type="entry name" value="BON"/>
    <property type="match status" value="1"/>
</dbReference>
<evidence type="ECO:0000259" key="1">
    <source>
        <dbReference type="PROSITE" id="PS50914"/>
    </source>
</evidence>
<dbReference type="RefSeq" id="WP_146526202.1">
    <property type="nucleotide sequence ID" value="NZ_SJPV01000003.1"/>
</dbReference>
<dbReference type="AlphaFoldDB" id="A0A5C6DX96"/>
<proteinExistence type="predicted"/>
<gene>
    <name evidence="2" type="ORF">Poly41_22630</name>
</gene>
<name>A0A5C6DX96_9BACT</name>
<evidence type="ECO:0000313" key="3">
    <source>
        <dbReference type="Proteomes" id="UP000319143"/>
    </source>
</evidence>
<dbReference type="OrthoDB" id="291621at2"/>
<comment type="caution">
    <text evidence="2">The sequence shown here is derived from an EMBL/GenBank/DDBJ whole genome shotgun (WGS) entry which is preliminary data.</text>
</comment>
<dbReference type="EMBL" id="SJPV01000003">
    <property type="protein sequence ID" value="TWU39439.1"/>
    <property type="molecule type" value="Genomic_DNA"/>
</dbReference>
<evidence type="ECO:0000313" key="2">
    <source>
        <dbReference type="EMBL" id="TWU39439.1"/>
    </source>
</evidence>
<dbReference type="InterPro" id="IPR007055">
    <property type="entry name" value="BON_dom"/>
</dbReference>
<dbReference type="Gene3D" id="3.30.1340.30">
    <property type="match status" value="1"/>
</dbReference>
<dbReference type="Proteomes" id="UP000319143">
    <property type="component" value="Unassembled WGS sequence"/>
</dbReference>
<accession>A0A5C6DX96</accession>
<feature type="domain" description="BON" evidence="1">
    <location>
        <begin position="10"/>
        <end position="79"/>
    </location>
</feature>
<keyword evidence="3" id="KW-1185">Reference proteome</keyword>
<dbReference type="Pfam" id="PF04972">
    <property type="entry name" value="BON"/>
    <property type="match status" value="1"/>
</dbReference>
<organism evidence="2 3">
    <name type="scientific">Novipirellula artificiosorum</name>
    <dbReference type="NCBI Taxonomy" id="2528016"/>
    <lineage>
        <taxon>Bacteria</taxon>
        <taxon>Pseudomonadati</taxon>
        <taxon>Planctomycetota</taxon>
        <taxon>Planctomycetia</taxon>
        <taxon>Pirellulales</taxon>
        <taxon>Pirellulaceae</taxon>
        <taxon>Novipirellula</taxon>
    </lineage>
</organism>
<sequence>MDTDDTRPDEPERCIAEIARQRLHVRGYSLARLVRCDEQNGVIVLNGTVPSYFLKQMAQETVRSIQGVSRIVSKIEVEKQ</sequence>
<protein>
    <submittedName>
        <fullName evidence="2">BON domain protein</fullName>
    </submittedName>
</protein>
<reference evidence="2 3" key="1">
    <citation type="submission" date="2019-02" db="EMBL/GenBank/DDBJ databases">
        <title>Deep-cultivation of Planctomycetes and their phenomic and genomic characterization uncovers novel biology.</title>
        <authorList>
            <person name="Wiegand S."/>
            <person name="Jogler M."/>
            <person name="Boedeker C."/>
            <person name="Pinto D."/>
            <person name="Vollmers J."/>
            <person name="Rivas-Marin E."/>
            <person name="Kohn T."/>
            <person name="Peeters S.H."/>
            <person name="Heuer A."/>
            <person name="Rast P."/>
            <person name="Oberbeckmann S."/>
            <person name="Bunk B."/>
            <person name="Jeske O."/>
            <person name="Meyerdierks A."/>
            <person name="Storesund J.E."/>
            <person name="Kallscheuer N."/>
            <person name="Luecker S."/>
            <person name="Lage O.M."/>
            <person name="Pohl T."/>
            <person name="Merkel B.J."/>
            <person name="Hornburger P."/>
            <person name="Mueller R.-W."/>
            <person name="Bruemmer F."/>
            <person name="Labrenz M."/>
            <person name="Spormann A.M."/>
            <person name="Op Den Camp H."/>
            <person name="Overmann J."/>
            <person name="Amann R."/>
            <person name="Jetten M.S.M."/>
            <person name="Mascher T."/>
            <person name="Medema M.H."/>
            <person name="Devos D.P."/>
            <person name="Kaster A.-K."/>
            <person name="Ovreas L."/>
            <person name="Rohde M."/>
            <person name="Galperin M.Y."/>
            <person name="Jogler C."/>
        </authorList>
    </citation>
    <scope>NUCLEOTIDE SEQUENCE [LARGE SCALE GENOMIC DNA]</scope>
    <source>
        <strain evidence="2 3">Poly41</strain>
    </source>
</reference>